<dbReference type="AlphaFoldDB" id="A0A2U8PKU6"/>
<dbReference type="EMBL" id="CP029425">
    <property type="protein sequence ID" value="AWL98372.1"/>
    <property type="molecule type" value="Genomic_DNA"/>
</dbReference>
<evidence type="ECO:0000256" key="1">
    <source>
        <dbReference type="ARBA" id="ARBA00004141"/>
    </source>
</evidence>
<dbReference type="InterPro" id="IPR027469">
    <property type="entry name" value="Cation_efflux_TMD_sf"/>
</dbReference>
<evidence type="ECO:0000256" key="5">
    <source>
        <dbReference type="ARBA" id="ARBA00023136"/>
    </source>
</evidence>
<keyword evidence="5 6" id="KW-0472">Membrane</keyword>
<reference evidence="8 9" key="2">
    <citation type="journal article" date="2017" name="Syst. Appl. Microbiol.">
        <title>Soybeans inoculated with root zone soils of Canadian native legumes harbour diverse and novel Bradyrhizobium spp. that possess agricultural potential.</title>
        <authorList>
            <person name="Bromfield E.S.P."/>
            <person name="Cloutier S."/>
            <person name="Tambong J.T."/>
            <person name="Tran Thi T.V."/>
        </authorList>
    </citation>
    <scope>NUCLEOTIDE SEQUENCE [LARGE SCALE GENOMIC DNA]</scope>
    <source>
        <strain evidence="8 9">OO99</strain>
    </source>
</reference>
<organism evidence="8 9">
    <name type="scientific">Bradyrhizobium ottawaense</name>
    <dbReference type="NCBI Taxonomy" id="931866"/>
    <lineage>
        <taxon>Bacteria</taxon>
        <taxon>Pseudomonadati</taxon>
        <taxon>Pseudomonadota</taxon>
        <taxon>Alphaproteobacteria</taxon>
        <taxon>Hyphomicrobiales</taxon>
        <taxon>Nitrobacteraceae</taxon>
        <taxon>Bradyrhizobium</taxon>
    </lineage>
</organism>
<feature type="transmembrane region" description="Helical" evidence="6">
    <location>
        <begin position="185"/>
        <end position="202"/>
    </location>
</feature>
<gene>
    <name evidence="8" type="ORF">CIT37_31240</name>
</gene>
<dbReference type="InterPro" id="IPR050681">
    <property type="entry name" value="CDF/SLC30A"/>
</dbReference>
<evidence type="ECO:0000313" key="8">
    <source>
        <dbReference type="EMBL" id="AWL98372.1"/>
    </source>
</evidence>
<sequence length="247" mass="25833">MATDCCEQSGSCCSPPPLNLEPVRRTACGSAEAACCCSGGVPVFDGMDPTYKRVLWTVIAVNGSMFLIEMLAGQLAGSQALKADALDFLGDTVTYGLSLAVIGASLRRRATAALFKGLSLSVMALWVVGSTVYQTLILGTPKAEVMGVIGFLALAANLGSVLMLRPYKDGDANVRSVWLCSRNDAIGNVIVMVAALGVWGTDTAWPDLLVAAVMGGIFLTSSIQILRQAWSEFNADNSASQQTAAAR</sequence>
<keyword evidence="2 6" id="KW-0812">Transmembrane</keyword>
<keyword evidence="3" id="KW-0864">Zinc transport</keyword>
<dbReference type="PANTHER" id="PTHR11562">
    <property type="entry name" value="CATION EFFLUX PROTEIN/ ZINC TRANSPORTER"/>
    <property type="match status" value="1"/>
</dbReference>
<evidence type="ECO:0000256" key="6">
    <source>
        <dbReference type="SAM" id="Phobius"/>
    </source>
</evidence>
<dbReference type="RefSeq" id="WP_095424312.1">
    <property type="nucleotide sequence ID" value="NZ_CP029425.2"/>
</dbReference>
<feature type="domain" description="Cation efflux protein transmembrane" evidence="7">
    <location>
        <begin position="55"/>
        <end position="231"/>
    </location>
</feature>
<keyword evidence="4 6" id="KW-1133">Transmembrane helix</keyword>
<dbReference type="PANTHER" id="PTHR11562:SF17">
    <property type="entry name" value="RE54080P-RELATED"/>
    <property type="match status" value="1"/>
</dbReference>
<dbReference type="KEGG" id="bot:CIT37_31240"/>
<dbReference type="GeneID" id="92967125"/>
<dbReference type="SUPFAM" id="SSF161111">
    <property type="entry name" value="Cation efflux protein transmembrane domain-like"/>
    <property type="match status" value="1"/>
</dbReference>
<dbReference type="Proteomes" id="UP000215703">
    <property type="component" value="Chromosome"/>
</dbReference>
<feature type="transmembrane region" description="Helical" evidence="6">
    <location>
        <begin position="113"/>
        <end position="133"/>
    </location>
</feature>
<feature type="transmembrane region" description="Helical" evidence="6">
    <location>
        <begin position="208"/>
        <end position="226"/>
    </location>
</feature>
<dbReference type="GO" id="GO:0005385">
    <property type="term" value="F:zinc ion transmembrane transporter activity"/>
    <property type="evidence" value="ECO:0007669"/>
    <property type="project" value="TreeGrafter"/>
</dbReference>
<evidence type="ECO:0000256" key="4">
    <source>
        <dbReference type="ARBA" id="ARBA00022989"/>
    </source>
</evidence>
<feature type="transmembrane region" description="Helical" evidence="6">
    <location>
        <begin position="145"/>
        <end position="164"/>
    </location>
</feature>
<evidence type="ECO:0000256" key="2">
    <source>
        <dbReference type="ARBA" id="ARBA00022692"/>
    </source>
</evidence>
<dbReference type="Gene3D" id="1.20.1510.10">
    <property type="entry name" value="Cation efflux protein transmembrane domain"/>
    <property type="match status" value="1"/>
</dbReference>
<evidence type="ECO:0000259" key="7">
    <source>
        <dbReference type="Pfam" id="PF01545"/>
    </source>
</evidence>
<dbReference type="InterPro" id="IPR058533">
    <property type="entry name" value="Cation_efflux_TM"/>
</dbReference>
<protein>
    <submittedName>
        <fullName evidence="8">Cation transporter</fullName>
    </submittedName>
</protein>
<keyword evidence="3" id="KW-0813">Transport</keyword>
<evidence type="ECO:0000313" key="9">
    <source>
        <dbReference type="Proteomes" id="UP000215703"/>
    </source>
</evidence>
<name>A0A2U8PKU6_9BRAD</name>
<comment type="subcellular location">
    <subcellularLocation>
        <location evidence="1">Membrane</location>
        <topology evidence="1">Multi-pass membrane protein</topology>
    </subcellularLocation>
</comment>
<evidence type="ECO:0000256" key="3">
    <source>
        <dbReference type="ARBA" id="ARBA00022906"/>
    </source>
</evidence>
<dbReference type="Pfam" id="PF01545">
    <property type="entry name" value="Cation_efflux"/>
    <property type="match status" value="1"/>
</dbReference>
<accession>A0A2U8PKU6</accession>
<proteinExistence type="predicted"/>
<feature type="transmembrane region" description="Helical" evidence="6">
    <location>
        <begin position="54"/>
        <end position="76"/>
    </location>
</feature>
<keyword evidence="3" id="KW-0862">Zinc</keyword>
<reference evidence="8 9" key="1">
    <citation type="journal article" date="2014" name="Int. J. Syst. Evol. Microbiol.">
        <title>Bradyrhizobium ottawaense sp. nov., a symbiotic nitrogen fixing bacterium from root nodules of soybeans in Canada.</title>
        <authorList>
            <person name="Yu X."/>
            <person name="Cloutier S."/>
            <person name="Tambong J.T."/>
            <person name="Bromfield E.S."/>
        </authorList>
    </citation>
    <scope>NUCLEOTIDE SEQUENCE [LARGE SCALE GENOMIC DNA]</scope>
    <source>
        <strain evidence="8 9">OO99</strain>
    </source>
</reference>
<dbReference type="GO" id="GO:0005886">
    <property type="term" value="C:plasma membrane"/>
    <property type="evidence" value="ECO:0007669"/>
    <property type="project" value="TreeGrafter"/>
</dbReference>
<keyword evidence="3" id="KW-0406">Ion transport</keyword>
<feature type="transmembrane region" description="Helical" evidence="6">
    <location>
        <begin position="88"/>
        <end position="106"/>
    </location>
</feature>